<keyword evidence="1" id="KW-0812">Transmembrane</keyword>
<feature type="domain" description="Type IV / VI secretion system DotU" evidence="2">
    <location>
        <begin position="29"/>
        <end position="225"/>
    </location>
</feature>
<evidence type="ECO:0000313" key="3">
    <source>
        <dbReference type="EMBL" id="MBB5422299.1"/>
    </source>
</evidence>
<protein>
    <submittedName>
        <fullName evidence="3">Type VI secretion system protein ImpK</fullName>
    </submittedName>
</protein>
<dbReference type="Proteomes" id="UP000592780">
    <property type="component" value="Unassembled WGS sequence"/>
</dbReference>
<proteinExistence type="predicted"/>
<keyword evidence="1" id="KW-1133">Transmembrane helix</keyword>
<dbReference type="Pfam" id="PF09850">
    <property type="entry name" value="DotU"/>
    <property type="match status" value="1"/>
</dbReference>
<name>A0A7W8Q262_PARAM</name>
<feature type="transmembrane region" description="Helical" evidence="1">
    <location>
        <begin position="200"/>
        <end position="224"/>
    </location>
</feature>
<dbReference type="NCBIfam" id="TIGR03349">
    <property type="entry name" value="IV_VI_DotU"/>
    <property type="match status" value="1"/>
</dbReference>
<dbReference type="InterPro" id="IPR038522">
    <property type="entry name" value="T4/T6SS_DotU_sf"/>
</dbReference>
<dbReference type="InterPro" id="IPR017732">
    <property type="entry name" value="T4/T6SS_DotU"/>
</dbReference>
<accession>A0A7W8Q262</accession>
<organism evidence="3 4">
    <name type="scientific">Paraburkholderia atlantica</name>
    <dbReference type="NCBI Taxonomy" id="2654982"/>
    <lineage>
        <taxon>Bacteria</taxon>
        <taxon>Pseudomonadati</taxon>
        <taxon>Pseudomonadota</taxon>
        <taxon>Betaproteobacteria</taxon>
        <taxon>Burkholderiales</taxon>
        <taxon>Burkholderiaceae</taxon>
        <taxon>Paraburkholderia</taxon>
    </lineage>
</organism>
<evidence type="ECO:0000259" key="2">
    <source>
        <dbReference type="Pfam" id="PF09850"/>
    </source>
</evidence>
<dbReference type="AlphaFoldDB" id="A0A7W8Q262"/>
<evidence type="ECO:0000256" key="1">
    <source>
        <dbReference type="SAM" id="Phobius"/>
    </source>
</evidence>
<dbReference type="RefSeq" id="WP_018434324.1">
    <property type="nucleotide sequence ID" value="NZ_JACHDD010000001.1"/>
</dbReference>
<gene>
    <name evidence="3" type="ORF">HDG40_000440</name>
</gene>
<dbReference type="OrthoDB" id="6998040at2"/>
<dbReference type="PANTHER" id="PTHR38033:SF1">
    <property type="entry name" value="DOTU FAMILY TYPE IV_VI SECRETION SYSTEM PROTEIN"/>
    <property type="match status" value="1"/>
</dbReference>
<reference evidence="3 4" key="1">
    <citation type="submission" date="2020-08" db="EMBL/GenBank/DDBJ databases">
        <title>Genomic Encyclopedia of Type Strains, Phase IV (KMG-V): Genome sequencing to study the core and pangenomes of soil and plant-associated prokaryotes.</title>
        <authorList>
            <person name="Whitman W."/>
        </authorList>
    </citation>
    <scope>NUCLEOTIDE SEQUENCE [LARGE SCALE GENOMIC DNA]</scope>
    <source>
        <strain evidence="3 4">JPY158</strain>
    </source>
</reference>
<dbReference type="Gene3D" id="1.25.40.590">
    <property type="entry name" value="Type IV / VI secretion system, DotU"/>
    <property type="match status" value="1"/>
</dbReference>
<dbReference type="PANTHER" id="PTHR38033">
    <property type="entry name" value="MEMBRANE PROTEIN-RELATED"/>
    <property type="match status" value="1"/>
</dbReference>
<comment type="caution">
    <text evidence="3">The sequence shown here is derived from an EMBL/GenBank/DDBJ whole genome shotgun (WGS) entry which is preliminary data.</text>
</comment>
<evidence type="ECO:0000313" key="4">
    <source>
        <dbReference type="Proteomes" id="UP000592780"/>
    </source>
</evidence>
<sequence length="243" mass="27054">MNALPRNSTEAALLDSMAGAPRVTRAGIRDLLRDTALLVTTLTPGGHVDHATEFRNRCRILIANFSTELERRGYADEIRREALLAQCGLLDEVALRYLPAESRAAWELKPLQVELFNLHDAGERVFERLEARMHEASPHVDLLECYAAILSLGFIGRFARDGEAERAALTTSLHAQLQKLRPAPASTFIADRSDRRLSEWFYRLSPWAIAGLACGVAAIVWLVWSTALDAQLAQLVQTKVTRP</sequence>
<keyword evidence="4" id="KW-1185">Reference proteome</keyword>
<dbReference type="EMBL" id="JACHDD010000001">
    <property type="protein sequence ID" value="MBB5422299.1"/>
    <property type="molecule type" value="Genomic_DNA"/>
</dbReference>
<keyword evidence="1" id="KW-0472">Membrane</keyword>